<dbReference type="CDD" id="cd13558">
    <property type="entry name" value="PBP2_SsuA_like_2"/>
    <property type="match status" value="1"/>
</dbReference>
<evidence type="ECO:0000256" key="2">
    <source>
        <dbReference type="ARBA" id="ARBA00010742"/>
    </source>
</evidence>
<gene>
    <name evidence="6" type="ORF">LX12_003288</name>
</gene>
<evidence type="ECO:0000313" key="7">
    <source>
        <dbReference type="Proteomes" id="UP001205740"/>
    </source>
</evidence>
<dbReference type="Proteomes" id="UP001205740">
    <property type="component" value="Unassembled WGS sequence"/>
</dbReference>
<protein>
    <submittedName>
        <fullName evidence="6">Sulfonate transport system substrate-binding protein</fullName>
    </submittedName>
</protein>
<reference evidence="6 7" key="1">
    <citation type="submission" date="2022-06" db="EMBL/GenBank/DDBJ databases">
        <title>Genomic Encyclopedia of Archaeal and Bacterial Type Strains, Phase II (KMG-II): from individual species to whole genera.</title>
        <authorList>
            <person name="Goeker M."/>
        </authorList>
    </citation>
    <scope>NUCLEOTIDE SEQUENCE [LARGE SCALE GENOMIC DNA]</scope>
    <source>
        <strain evidence="6 7">DSM 45037</strain>
    </source>
</reference>
<dbReference type="Pfam" id="PF09084">
    <property type="entry name" value="NMT1"/>
    <property type="match status" value="1"/>
</dbReference>
<dbReference type="RefSeq" id="WP_253655657.1">
    <property type="nucleotide sequence ID" value="NZ_BAAAOE010000005.1"/>
</dbReference>
<dbReference type="SUPFAM" id="SSF53850">
    <property type="entry name" value="Periplasmic binding protein-like II"/>
    <property type="match status" value="1"/>
</dbReference>
<dbReference type="InterPro" id="IPR001638">
    <property type="entry name" value="Solute-binding_3/MltF_N"/>
</dbReference>
<evidence type="ECO:0000256" key="4">
    <source>
        <dbReference type="ARBA" id="ARBA00022729"/>
    </source>
</evidence>
<dbReference type="InterPro" id="IPR015168">
    <property type="entry name" value="SsuA/THI5"/>
</dbReference>
<organism evidence="6 7">
    <name type="scientific">Williamsia serinedens</name>
    <dbReference type="NCBI Taxonomy" id="391736"/>
    <lineage>
        <taxon>Bacteria</taxon>
        <taxon>Bacillati</taxon>
        <taxon>Actinomycetota</taxon>
        <taxon>Actinomycetes</taxon>
        <taxon>Mycobacteriales</taxon>
        <taxon>Nocardiaceae</taxon>
        <taxon>Williamsia</taxon>
    </lineage>
</organism>
<evidence type="ECO:0000256" key="3">
    <source>
        <dbReference type="ARBA" id="ARBA00022448"/>
    </source>
</evidence>
<dbReference type="EMBL" id="JAMTCG010000006">
    <property type="protein sequence ID" value="MCP2162084.1"/>
    <property type="molecule type" value="Genomic_DNA"/>
</dbReference>
<keyword evidence="7" id="KW-1185">Reference proteome</keyword>
<comment type="subcellular location">
    <subcellularLocation>
        <location evidence="1">Periplasm</location>
    </subcellularLocation>
</comment>
<dbReference type="Gene3D" id="3.40.190.10">
    <property type="entry name" value="Periplasmic binding protein-like II"/>
    <property type="match status" value="2"/>
</dbReference>
<comment type="caution">
    <text evidence="6">The sequence shown here is derived from an EMBL/GenBank/DDBJ whole genome shotgun (WGS) entry which is preliminary data.</text>
</comment>
<comment type="similarity">
    <text evidence="2">Belongs to the bacterial solute-binding protein SsuA/TauA family.</text>
</comment>
<sequence length="343" mass="35301">MSLRSSLSRPIGAVAVVVVTALALAGCVSRDSDARSSAPPSTVDASNLSAVTLNVGDQKGGTQSLLEASGQLTGLPYRISFSTFTSGPPQVEAATAGRIDFAVTGNTPPIFGAAADARIKVVSAYANNASGDQVLVPASSPLRSVADLRGKRVAVAKGSSANGHILLQLKKAGLSPADVQLIYLQPADALTAFTAGQVDAWAIWDPYTAIAQRQNGARTLTTAEGVANGYGFGIASQQALADPAKNTALADLVGRIAKASAWAKTNPAEWAAKYSAAVKIDPAAGAVAQTRSLRPAIALDSTVIGSEQQLYDAFVDAKQIPRGKPFSDYVDTRYADTVTEATR</sequence>
<dbReference type="PANTHER" id="PTHR30024">
    <property type="entry name" value="ALIPHATIC SULFONATES-BINDING PROTEIN-RELATED"/>
    <property type="match status" value="1"/>
</dbReference>
<evidence type="ECO:0000313" key="6">
    <source>
        <dbReference type="EMBL" id="MCP2162084.1"/>
    </source>
</evidence>
<dbReference type="PROSITE" id="PS51257">
    <property type="entry name" value="PROKAR_LIPOPROTEIN"/>
    <property type="match status" value="1"/>
</dbReference>
<name>A0ABT1H550_9NOCA</name>
<proteinExistence type="inferred from homology"/>
<accession>A0ABT1H550</accession>
<dbReference type="SMART" id="SM00062">
    <property type="entry name" value="PBPb"/>
    <property type="match status" value="1"/>
</dbReference>
<evidence type="ECO:0000256" key="1">
    <source>
        <dbReference type="ARBA" id="ARBA00004418"/>
    </source>
</evidence>
<dbReference type="InterPro" id="IPR010067">
    <property type="entry name" value="ABC_SsuA_sub-bd"/>
</dbReference>
<feature type="domain" description="Solute-binding protein family 3/N-terminal" evidence="5">
    <location>
        <begin position="52"/>
        <end position="266"/>
    </location>
</feature>
<evidence type="ECO:0000259" key="5">
    <source>
        <dbReference type="SMART" id="SM00062"/>
    </source>
</evidence>
<dbReference type="NCBIfam" id="TIGR01728">
    <property type="entry name" value="SsuA_fam"/>
    <property type="match status" value="1"/>
</dbReference>
<dbReference type="PANTHER" id="PTHR30024:SF48">
    <property type="entry name" value="ABC TRANSPORTER SUBSTRATE-BINDING PROTEIN"/>
    <property type="match status" value="1"/>
</dbReference>
<keyword evidence="3" id="KW-0813">Transport</keyword>
<keyword evidence="4" id="KW-0732">Signal</keyword>